<evidence type="ECO:0000256" key="5">
    <source>
        <dbReference type="SAM" id="MobiDB-lite"/>
    </source>
</evidence>
<evidence type="ECO:0000256" key="2">
    <source>
        <dbReference type="ARBA" id="ARBA00022741"/>
    </source>
</evidence>
<dbReference type="RefSeq" id="WP_262844962.1">
    <property type="nucleotide sequence ID" value="NZ_JANZYP010000035.1"/>
</dbReference>
<proteinExistence type="predicted"/>
<comment type="caution">
    <text evidence="8">The sequence shown here is derived from an EMBL/GenBank/DDBJ whole genome shotgun (WGS) entry which is preliminary data.</text>
</comment>
<dbReference type="Gene3D" id="1.10.510.10">
    <property type="entry name" value="Transferase(Phosphotransferase) domain 1"/>
    <property type="match status" value="1"/>
</dbReference>
<dbReference type="PROSITE" id="PS50011">
    <property type="entry name" value="PROTEIN_KINASE_DOM"/>
    <property type="match status" value="1"/>
</dbReference>
<feature type="region of interest" description="Disordered" evidence="5">
    <location>
        <begin position="454"/>
        <end position="491"/>
    </location>
</feature>
<feature type="compositionally biased region" description="Pro residues" evidence="5">
    <location>
        <begin position="337"/>
        <end position="352"/>
    </location>
</feature>
<dbReference type="GO" id="GO:0004674">
    <property type="term" value="F:protein serine/threonine kinase activity"/>
    <property type="evidence" value="ECO:0007669"/>
    <property type="project" value="UniProtKB-EC"/>
</dbReference>
<dbReference type="Proteomes" id="UP001595891">
    <property type="component" value="Unassembled WGS sequence"/>
</dbReference>
<name>A0ABV9EF02_9ACTN</name>
<evidence type="ECO:0000256" key="1">
    <source>
        <dbReference type="ARBA" id="ARBA00022679"/>
    </source>
</evidence>
<evidence type="ECO:0000313" key="8">
    <source>
        <dbReference type="EMBL" id="MFC4587197.1"/>
    </source>
</evidence>
<feature type="compositionally biased region" description="Pro residues" evidence="5">
    <location>
        <begin position="268"/>
        <end position="278"/>
    </location>
</feature>
<evidence type="ECO:0000256" key="4">
    <source>
        <dbReference type="ARBA" id="ARBA00022840"/>
    </source>
</evidence>
<evidence type="ECO:0000256" key="3">
    <source>
        <dbReference type="ARBA" id="ARBA00022777"/>
    </source>
</evidence>
<feature type="region of interest" description="Disordered" evidence="5">
    <location>
        <begin position="263"/>
        <end position="399"/>
    </location>
</feature>
<dbReference type="EC" id="2.7.11.1" evidence="8"/>
<keyword evidence="9" id="KW-1185">Reference proteome</keyword>
<dbReference type="EMBL" id="JBHSFN010000007">
    <property type="protein sequence ID" value="MFC4587197.1"/>
    <property type="molecule type" value="Genomic_DNA"/>
</dbReference>
<evidence type="ECO:0000256" key="6">
    <source>
        <dbReference type="SAM" id="Phobius"/>
    </source>
</evidence>
<evidence type="ECO:0000313" key="9">
    <source>
        <dbReference type="Proteomes" id="UP001595891"/>
    </source>
</evidence>
<keyword evidence="1 8" id="KW-0808">Transferase</keyword>
<keyword evidence="4" id="KW-0067">ATP-binding</keyword>
<accession>A0ABV9EF02</accession>
<keyword evidence="6" id="KW-1133">Transmembrane helix</keyword>
<keyword evidence="6" id="KW-0812">Transmembrane</keyword>
<dbReference type="Pfam" id="PF00069">
    <property type="entry name" value="Pkinase"/>
    <property type="match status" value="1"/>
</dbReference>
<dbReference type="SUPFAM" id="SSF56112">
    <property type="entry name" value="Protein kinase-like (PK-like)"/>
    <property type="match status" value="1"/>
</dbReference>
<feature type="transmembrane region" description="Helical" evidence="6">
    <location>
        <begin position="415"/>
        <end position="434"/>
    </location>
</feature>
<dbReference type="Gene3D" id="3.30.200.20">
    <property type="entry name" value="Phosphorylase Kinase, domain 1"/>
    <property type="match status" value="1"/>
</dbReference>
<keyword evidence="3 8" id="KW-0418">Kinase</keyword>
<feature type="domain" description="Protein kinase" evidence="7">
    <location>
        <begin position="18"/>
        <end position="267"/>
    </location>
</feature>
<dbReference type="PANTHER" id="PTHR43289">
    <property type="entry name" value="MITOGEN-ACTIVATED PROTEIN KINASE KINASE KINASE 20-RELATED"/>
    <property type="match status" value="1"/>
</dbReference>
<dbReference type="InterPro" id="IPR011009">
    <property type="entry name" value="Kinase-like_dom_sf"/>
</dbReference>
<keyword evidence="2" id="KW-0547">Nucleotide-binding</keyword>
<reference evidence="9" key="1">
    <citation type="journal article" date="2019" name="Int. J. Syst. Evol. Microbiol.">
        <title>The Global Catalogue of Microorganisms (GCM) 10K type strain sequencing project: providing services to taxonomists for standard genome sequencing and annotation.</title>
        <authorList>
            <consortium name="The Broad Institute Genomics Platform"/>
            <consortium name="The Broad Institute Genome Sequencing Center for Infectious Disease"/>
            <person name="Wu L."/>
            <person name="Ma J."/>
        </authorList>
    </citation>
    <scope>NUCLEOTIDE SEQUENCE [LARGE SCALE GENOMIC DNA]</scope>
    <source>
        <strain evidence="9">CCUG 49560</strain>
    </source>
</reference>
<sequence length="593" mass="60720">MPAFKPLGPADPTQIASYRVTGRIGEGGQGVVYAAETESGEPVAVKLLHRRFSDDARVRRSFGTELRQAQRVTGPYAARVLAYGIHDSRLYYASEYIEGPSLADAVVKHGPYPGSELAGLAVSTLAALVAIHEAGVTHGDFQPGCVLLGPDGPRVIDFGVGRALEGSRPGAGPASTSPYIAPERLTGTAAGPESDMFAWAGTLVHAATGRAPFGQDPVPAVADRVLKGVPELSALAGPLLAAVAACLDTNPAGRPSAREVLAGLPYGAPGPSPSPAPRRPAWTMPASPPPPPVPPAMAPPQPALPPPPARPLPPPPRPPSSGSPLPPPRPSSAAPLPSGPQGPQGPPPPYAGPIPLSSMPLWPRPPQGAPRDAVPDPGPRPGPEGPSRYPEGPAEAAPDRQALARLRRLRRRNRVIAAAGALVVAVIAIAVVAAPGGPSGRTIPGAALAPPLGSGGRITALPSASPSADPEPTPVPSPAESTPKATKDVAPNWESSTTRIYKPVLSVSPVKVRVRSDYIFYVNIKLRAKGAAVKWRASITEGSVLSSTKGRIAAGGATTITAYGTTFCSTSKVRIRSNGGDRTVTIMWGGVLC</sequence>
<gene>
    <name evidence="8" type="ORF">ACFO8L_13975</name>
</gene>
<feature type="compositionally biased region" description="Pro residues" evidence="5">
    <location>
        <begin position="286"/>
        <end position="330"/>
    </location>
</feature>
<protein>
    <submittedName>
        <fullName evidence="8">Serine/threonine-protein kinase</fullName>
        <ecNumber evidence="8">2.7.11.1</ecNumber>
    </submittedName>
</protein>
<organism evidence="8 9">
    <name type="scientific">Sphaerisporangium corydalis</name>
    <dbReference type="NCBI Taxonomy" id="1441875"/>
    <lineage>
        <taxon>Bacteria</taxon>
        <taxon>Bacillati</taxon>
        <taxon>Actinomycetota</taxon>
        <taxon>Actinomycetes</taxon>
        <taxon>Streptosporangiales</taxon>
        <taxon>Streptosporangiaceae</taxon>
        <taxon>Sphaerisporangium</taxon>
    </lineage>
</organism>
<dbReference type="CDD" id="cd14014">
    <property type="entry name" value="STKc_PknB_like"/>
    <property type="match status" value="1"/>
</dbReference>
<keyword evidence="6" id="KW-0472">Membrane</keyword>
<evidence type="ECO:0000259" key="7">
    <source>
        <dbReference type="PROSITE" id="PS50011"/>
    </source>
</evidence>
<dbReference type="PANTHER" id="PTHR43289:SF34">
    <property type="entry name" value="SERINE_THREONINE-PROTEIN KINASE YBDM-RELATED"/>
    <property type="match status" value="1"/>
</dbReference>
<dbReference type="InterPro" id="IPR000719">
    <property type="entry name" value="Prot_kinase_dom"/>
</dbReference>